<accession>A0ABS8ERW3</accession>
<organism evidence="12 13">
    <name type="scientific">Hominisplanchenecus faecis</name>
    <dbReference type="NCBI Taxonomy" id="2885351"/>
    <lineage>
        <taxon>Bacteria</taxon>
        <taxon>Bacillati</taxon>
        <taxon>Bacillota</taxon>
        <taxon>Clostridia</taxon>
        <taxon>Lachnospirales</taxon>
        <taxon>Lachnospiraceae</taxon>
        <taxon>Hominisplanchenecus</taxon>
    </lineage>
</organism>
<dbReference type="InterPro" id="IPR030963">
    <property type="entry name" value="DHQ_synth_fam"/>
</dbReference>
<dbReference type="Gene3D" id="1.20.1090.10">
    <property type="entry name" value="Dehydroquinate synthase-like - alpha domain"/>
    <property type="match status" value="1"/>
</dbReference>
<dbReference type="RefSeq" id="WP_147631486.1">
    <property type="nucleotide sequence ID" value="NZ_JAJEQE010000002.1"/>
</dbReference>
<dbReference type="Gene3D" id="3.40.50.1970">
    <property type="match status" value="1"/>
</dbReference>
<evidence type="ECO:0000256" key="3">
    <source>
        <dbReference type="ARBA" id="ARBA00022741"/>
    </source>
</evidence>
<evidence type="ECO:0000256" key="2">
    <source>
        <dbReference type="ARBA" id="ARBA00022723"/>
    </source>
</evidence>
<evidence type="ECO:0000313" key="12">
    <source>
        <dbReference type="EMBL" id="MCC2147921.1"/>
    </source>
</evidence>
<dbReference type="GO" id="GO:0003856">
    <property type="term" value="F:3-dehydroquinate synthase activity"/>
    <property type="evidence" value="ECO:0007669"/>
    <property type="project" value="UniProtKB-EC"/>
</dbReference>
<keyword evidence="8" id="KW-0028">Amino-acid biosynthesis</keyword>
<dbReference type="InterPro" id="IPR050071">
    <property type="entry name" value="Dehydroquinate_synthase"/>
</dbReference>
<comment type="caution">
    <text evidence="12">The sequence shown here is derived from an EMBL/GenBank/DDBJ whole genome shotgun (WGS) entry which is preliminary data.</text>
</comment>
<dbReference type="Pfam" id="PF01761">
    <property type="entry name" value="DHQ_synthase"/>
    <property type="match status" value="1"/>
</dbReference>
<feature type="binding site" evidence="8">
    <location>
        <position position="271"/>
    </location>
    <ligand>
        <name>Zn(2+)</name>
        <dbReference type="ChEBI" id="CHEBI:29105"/>
    </ligand>
</feature>
<name>A0ABS8ERW3_9FIRM</name>
<feature type="binding site" evidence="8">
    <location>
        <begin position="113"/>
        <end position="117"/>
    </location>
    <ligand>
        <name>NAD(+)</name>
        <dbReference type="ChEBI" id="CHEBI:57540"/>
    </ligand>
</feature>
<dbReference type="HAMAP" id="MF_00110">
    <property type="entry name" value="DHQ_synthase"/>
    <property type="match status" value="1"/>
</dbReference>
<feature type="binding site" evidence="8">
    <location>
        <position position="159"/>
    </location>
    <ligand>
        <name>NAD(+)</name>
        <dbReference type="ChEBI" id="CHEBI:57540"/>
    </ligand>
</feature>
<evidence type="ECO:0000256" key="8">
    <source>
        <dbReference type="HAMAP-Rule" id="MF_00110"/>
    </source>
</evidence>
<comment type="catalytic activity">
    <reaction evidence="8">
        <text>7-phospho-2-dehydro-3-deoxy-D-arabino-heptonate = 3-dehydroquinate + phosphate</text>
        <dbReference type="Rhea" id="RHEA:21968"/>
        <dbReference type="ChEBI" id="CHEBI:32364"/>
        <dbReference type="ChEBI" id="CHEBI:43474"/>
        <dbReference type="ChEBI" id="CHEBI:58394"/>
        <dbReference type="EC" id="4.2.3.4"/>
    </reaction>
</comment>
<dbReference type="PANTHER" id="PTHR43622">
    <property type="entry name" value="3-DEHYDROQUINATE SYNTHASE"/>
    <property type="match status" value="1"/>
</dbReference>
<keyword evidence="5 8" id="KW-0520">NAD</keyword>
<keyword evidence="13" id="KW-1185">Reference proteome</keyword>
<dbReference type="Proteomes" id="UP001299235">
    <property type="component" value="Unassembled WGS sequence"/>
</dbReference>
<comment type="cofactor">
    <cofactor evidence="8">
        <name>Co(2+)</name>
        <dbReference type="ChEBI" id="CHEBI:48828"/>
    </cofactor>
    <cofactor evidence="8">
        <name>Zn(2+)</name>
        <dbReference type="ChEBI" id="CHEBI:29105"/>
    </cofactor>
    <text evidence="8">Binds 1 divalent metal cation per subunit. Can use either Co(2+) or Zn(2+).</text>
</comment>
<evidence type="ECO:0000259" key="11">
    <source>
        <dbReference type="Pfam" id="PF24621"/>
    </source>
</evidence>
<evidence type="ECO:0000256" key="9">
    <source>
        <dbReference type="NCBIfam" id="TIGR01357"/>
    </source>
</evidence>
<dbReference type="InterPro" id="IPR016037">
    <property type="entry name" value="DHQ_synth_AroB"/>
</dbReference>
<comment type="similarity">
    <text evidence="8">Belongs to the sugar phosphate cyclases superfamily. Dehydroquinate synthase family.</text>
</comment>
<dbReference type="Pfam" id="PF24621">
    <property type="entry name" value="DHQS_C"/>
    <property type="match status" value="1"/>
</dbReference>
<feature type="binding site" evidence="8">
    <location>
        <begin position="137"/>
        <end position="138"/>
    </location>
    <ligand>
        <name>NAD(+)</name>
        <dbReference type="ChEBI" id="CHEBI:57540"/>
    </ligand>
</feature>
<evidence type="ECO:0000256" key="6">
    <source>
        <dbReference type="ARBA" id="ARBA00023239"/>
    </source>
</evidence>
<feature type="binding site" evidence="8">
    <location>
        <position position="150"/>
    </location>
    <ligand>
        <name>NAD(+)</name>
        <dbReference type="ChEBI" id="CHEBI:57540"/>
    </ligand>
</feature>
<comment type="function">
    <text evidence="8">Catalyzes the conversion of 3-deoxy-D-arabino-heptulosonate 7-phosphate (DAHP) to dehydroquinate (DHQ).</text>
</comment>
<keyword evidence="8" id="KW-0057">Aromatic amino acid biosynthesis</keyword>
<keyword evidence="6 8" id="KW-0456">Lyase</keyword>
<comment type="subcellular location">
    <subcellularLocation>
        <location evidence="8">Cytoplasm</location>
    </subcellularLocation>
</comment>
<gene>
    <name evidence="8 12" type="primary">aroB</name>
    <name evidence="12" type="ORF">LKD42_01415</name>
</gene>
<evidence type="ECO:0000256" key="4">
    <source>
        <dbReference type="ARBA" id="ARBA00022833"/>
    </source>
</evidence>
<feature type="domain" description="3-dehydroquinate synthase N-terminal" evidence="10">
    <location>
        <begin position="76"/>
        <end position="186"/>
    </location>
</feature>
<dbReference type="EMBL" id="JAJEQE010000002">
    <property type="protein sequence ID" value="MCC2147921.1"/>
    <property type="molecule type" value="Genomic_DNA"/>
</dbReference>
<dbReference type="SUPFAM" id="SSF56796">
    <property type="entry name" value="Dehydroquinate synthase-like"/>
    <property type="match status" value="1"/>
</dbReference>
<dbReference type="PANTHER" id="PTHR43622:SF1">
    <property type="entry name" value="3-DEHYDROQUINATE SYNTHASE"/>
    <property type="match status" value="1"/>
</dbReference>
<dbReference type="CDD" id="cd08195">
    <property type="entry name" value="DHQS"/>
    <property type="match status" value="1"/>
</dbReference>
<evidence type="ECO:0000259" key="10">
    <source>
        <dbReference type="Pfam" id="PF01761"/>
    </source>
</evidence>
<sequence length="371" mass="41564">MDTTKYRTQIPVKKDGIFAYEIYLEKDFGMLAERLKVCKPENRRLCIVTDSTVDQYYGDQVEEILASCAKEVTRFVFRAGEENKNLNTVQDLYEHLILHHFERKDMLVALGGGVVGDLAGFTAATYLRGVDFVQIPTTLLSQVDSSIGGKTGVDFNCYKNMVGAFHQPKLVYMNLSALKTLTDEQFACGMGEILKHGLIKDQGYYEWTICHRQEIMERSLEVLEEMISRSCEIKRDVVEKDPTEKGDRALLNFGHTLGHAIEKLKNFSLMHGQCVALGSLAASYLSMRRGQITEAELTAIKEANIAFGLPVSVEGVTPEEVVATTRSDKKMEAGKVKFILLNSIGDACIDRSVTDQEMEDAVKYLENITLL</sequence>
<evidence type="ECO:0000256" key="5">
    <source>
        <dbReference type="ARBA" id="ARBA00023027"/>
    </source>
</evidence>
<feature type="binding site" evidence="8">
    <location>
        <position position="192"/>
    </location>
    <ligand>
        <name>Zn(2+)</name>
        <dbReference type="ChEBI" id="CHEBI:29105"/>
    </ligand>
</feature>
<proteinExistence type="inferred from homology"/>
<keyword evidence="7 8" id="KW-0170">Cobalt</keyword>
<comment type="pathway">
    <text evidence="8">Metabolic intermediate biosynthesis; chorismate biosynthesis; chorismate from D-erythrose 4-phosphate and phosphoenolpyruvate: step 2/7.</text>
</comment>
<comment type="cofactor">
    <cofactor evidence="1 8">
        <name>NAD(+)</name>
        <dbReference type="ChEBI" id="CHEBI:57540"/>
    </cofactor>
</comment>
<feature type="binding site" evidence="8">
    <location>
        <position position="255"/>
    </location>
    <ligand>
        <name>Zn(2+)</name>
        <dbReference type="ChEBI" id="CHEBI:29105"/>
    </ligand>
</feature>
<evidence type="ECO:0000313" key="13">
    <source>
        <dbReference type="Proteomes" id="UP001299235"/>
    </source>
</evidence>
<dbReference type="InterPro" id="IPR030960">
    <property type="entry name" value="DHQS/DOIS_N"/>
</dbReference>
<comment type="caution">
    <text evidence="8">Lacks conserved residue(s) required for the propagation of feature annotation.</text>
</comment>
<dbReference type="InterPro" id="IPR056179">
    <property type="entry name" value="DHQS_C"/>
</dbReference>
<dbReference type="PIRSF" id="PIRSF001455">
    <property type="entry name" value="DHQ_synth"/>
    <property type="match status" value="1"/>
</dbReference>
<feature type="domain" description="3-dehydroquinate synthase C-terminal" evidence="11">
    <location>
        <begin position="189"/>
        <end position="331"/>
    </location>
</feature>
<dbReference type="NCBIfam" id="TIGR01357">
    <property type="entry name" value="aroB"/>
    <property type="match status" value="1"/>
</dbReference>
<keyword evidence="4 8" id="KW-0862">Zinc</keyword>
<keyword evidence="2 8" id="KW-0479">Metal-binding</keyword>
<dbReference type="EC" id="4.2.3.4" evidence="8 9"/>
<keyword evidence="8" id="KW-0963">Cytoplasm</keyword>
<reference evidence="12 13" key="1">
    <citation type="submission" date="2021-10" db="EMBL/GenBank/DDBJ databases">
        <title>Anaerobic single-cell dispensing facilitates the cultivation of human gut bacteria.</title>
        <authorList>
            <person name="Afrizal A."/>
        </authorList>
    </citation>
    <scope>NUCLEOTIDE SEQUENCE [LARGE SCALE GENOMIC DNA]</scope>
    <source>
        <strain evidence="12 13">CLA-AA-H246</strain>
    </source>
</reference>
<evidence type="ECO:0000256" key="1">
    <source>
        <dbReference type="ARBA" id="ARBA00001911"/>
    </source>
</evidence>
<evidence type="ECO:0000256" key="7">
    <source>
        <dbReference type="ARBA" id="ARBA00023285"/>
    </source>
</evidence>
<protein>
    <recommendedName>
        <fullName evidence="8 9">3-dehydroquinate synthase</fullName>
        <shortName evidence="8">DHQS</shortName>
        <ecNumber evidence="8 9">4.2.3.4</ecNumber>
    </recommendedName>
</protein>
<keyword evidence="3 8" id="KW-0547">Nucleotide-binding</keyword>